<organism evidence="2 3">
    <name type="scientific">Teratosphaeria destructans</name>
    <dbReference type="NCBI Taxonomy" id="418781"/>
    <lineage>
        <taxon>Eukaryota</taxon>
        <taxon>Fungi</taxon>
        <taxon>Dikarya</taxon>
        <taxon>Ascomycota</taxon>
        <taxon>Pezizomycotina</taxon>
        <taxon>Dothideomycetes</taxon>
        <taxon>Dothideomycetidae</taxon>
        <taxon>Mycosphaerellales</taxon>
        <taxon>Teratosphaeriaceae</taxon>
        <taxon>Teratosphaeria</taxon>
    </lineage>
</organism>
<comment type="caution">
    <text evidence="2">The sequence shown here is derived from an EMBL/GenBank/DDBJ whole genome shotgun (WGS) entry which is preliminary data.</text>
</comment>
<evidence type="ECO:0000256" key="1">
    <source>
        <dbReference type="SAM" id="MobiDB-lite"/>
    </source>
</evidence>
<reference evidence="2 3" key="1">
    <citation type="journal article" date="2018" name="IMA Fungus">
        <title>IMA Genome-F 10: Nine draft genome sequences of Claviceps purpurea s.lat., including C. arundinis, C. humidiphila, and C. cf. spartinae, pseudomolecules for the pitch canker pathogen Fusarium circinatum, draft genome of Davidsoniella eucalypti, Grosmannia galeiformis, Quambalaria eucalypti, and Teratosphaeria destructans.</title>
        <authorList>
            <person name="Wingfield B.D."/>
            <person name="Liu M."/>
            <person name="Nguyen H.D."/>
            <person name="Lane F.A."/>
            <person name="Morgan S.W."/>
            <person name="De Vos L."/>
            <person name="Wilken P.M."/>
            <person name="Duong T.A."/>
            <person name="Aylward J."/>
            <person name="Coetzee M.P."/>
            <person name="Dadej K."/>
            <person name="De Beer Z.W."/>
            <person name="Findlay W."/>
            <person name="Havenga M."/>
            <person name="Kolarik M."/>
            <person name="Menzies J.G."/>
            <person name="Naidoo K."/>
            <person name="Pochopski O."/>
            <person name="Shoukouhi P."/>
            <person name="Santana Q.C."/>
            <person name="Seifert K.A."/>
            <person name="Soal N."/>
            <person name="Steenkamp E.T."/>
            <person name="Tatham C.T."/>
            <person name="van der Nest M.A."/>
            <person name="Wingfield M.J."/>
        </authorList>
    </citation>
    <scope>NUCLEOTIDE SEQUENCE [LARGE SCALE GENOMIC DNA]</scope>
    <source>
        <strain evidence="2">CMW44962</strain>
    </source>
</reference>
<gene>
    <name evidence="2" type="ORF">Tdes44962_MAKER06978</name>
</gene>
<feature type="compositionally biased region" description="Basic and acidic residues" evidence="1">
    <location>
        <begin position="55"/>
        <end position="73"/>
    </location>
</feature>
<proteinExistence type="predicted"/>
<reference evidence="2 3" key="2">
    <citation type="journal article" date="2021" name="Curr. Genet.">
        <title>Genetic response to nitrogen starvation in the aggressive Eucalyptus foliar pathogen Teratosphaeria destructans.</title>
        <authorList>
            <person name="Havenga M."/>
            <person name="Wingfield B.D."/>
            <person name="Wingfield M.J."/>
            <person name="Dreyer L.L."/>
            <person name="Roets F."/>
            <person name="Aylward J."/>
        </authorList>
    </citation>
    <scope>NUCLEOTIDE SEQUENCE [LARGE SCALE GENOMIC DNA]</scope>
    <source>
        <strain evidence="2">CMW44962</strain>
    </source>
</reference>
<feature type="region of interest" description="Disordered" evidence="1">
    <location>
        <begin position="1"/>
        <end position="73"/>
    </location>
</feature>
<keyword evidence="3" id="KW-1185">Reference proteome</keyword>
<dbReference type="EMBL" id="RIBY02000180">
    <property type="protein sequence ID" value="KAH9844992.1"/>
    <property type="molecule type" value="Genomic_DNA"/>
</dbReference>
<dbReference type="AlphaFoldDB" id="A0A9W7T023"/>
<evidence type="ECO:0000313" key="3">
    <source>
        <dbReference type="Proteomes" id="UP001138500"/>
    </source>
</evidence>
<dbReference type="Proteomes" id="UP001138500">
    <property type="component" value="Unassembled WGS sequence"/>
</dbReference>
<sequence>MDYPTDPHTVSPGSLNQTLVPVIRPVHRNICKPAPPTPETPRSPINPPATANCDWRLEPSQDDKPKGADEPELDHELWICGVNWPAGFDPQAQTGLWPSPRP</sequence>
<accession>A0A9W7T023</accession>
<evidence type="ECO:0000313" key="2">
    <source>
        <dbReference type="EMBL" id="KAH9844992.1"/>
    </source>
</evidence>
<name>A0A9W7T023_9PEZI</name>
<feature type="compositionally biased region" description="Pro residues" evidence="1">
    <location>
        <begin position="33"/>
        <end position="47"/>
    </location>
</feature>
<protein>
    <submittedName>
        <fullName evidence="2">Uncharacterized protein</fullName>
    </submittedName>
</protein>